<evidence type="ECO:0000313" key="12">
    <source>
        <dbReference type="EMBL" id="OGN13539.1"/>
    </source>
</evidence>
<evidence type="ECO:0000256" key="3">
    <source>
        <dbReference type="ARBA" id="ARBA00023015"/>
    </source>
</evidence>
<keyword evidence="5 8" id="KW-0804">Transcription</keyword>
<comment type="caution">
    <text evidence="12">The sequence shown here is derived from an EMBL/GenBank/DDBJ whole genome shotgun (WGS) entry which is preliminary data.</text>
</comment>
<dbReference type="Gene3D" id="1.10.287.180">
    <property type="entry name" value="Transcription elongation factor, GreA/GreB, N-terminal domain"/>
    <property type="match status" value="1"/>
</dbReference>
<dbReference type="GO" id="GO:0006354">
    <property type="term" value="P:DNA-templated transcription elongation"/>
    <property type="evidence" value="ECO:0007669"/>
    <property type="project" value="TreeGrafter"/>
</dbReference>
<evidence type="ECO:0000256" key="5">
    <source>
        <dbReference type="ARBA" id="ARBA00023163"/>
    </source>
</evidence>
<dbReference type="SUPFAM" id="SSF46557">
    <property type="entry name" value="GreA transcript cleavage protein, N-terminal domain"/>
    <property type="match status" value="1"/>
</dbReference>
<dbReference type="FunFam" id="1.10.287.180:FF:000001">
    <property type="entry name" value="Transcription elongation factor GreA"/>
    <property type="match status" value="1"/>
</dbReference>
<evidence type="ECO:0000256" key="8">
    <source>
        <dbReference type="HAMAP-Rule" id="MF_00105"/>
    </source>
</evidence>
<name>A0A1F8FMJ7_9BACT</name>
<dbReference type="Pfam" id="PF01272">
    <property type="entry name" value="GreA_GreB"/>
    <property type="match status" value="1"/>
</dbReference>
<dbReference type="InterPro" id="IPR028624">
    <property type="entry name" value="Tscrpt_elong_fac_GreA/B"/>
</dbReference>
<organism evidence="12 13">
    <name type="scientific">Candidatus Yanofskybacteria bacterium RIFCSPHIGHO2_02_FULL_43_15c</name>
    <dbReference type="NCBI Taxonomy" id="1802679"/>
    <lineage>
        <taxon>Bacteria</taxon>
        <taxon>Candidatus Yanofskyibacteriota</taxon>
    </lineage>
</organism>
<dbReference type="AlphaFoldDB" id="A0A1F8FMJ7"/>
<dbReference type="PANTHER" id="PTHR30437">
    <property type="entry name" value="TRANSCRIPTION ELONGATION FACTOR GREA"/>
    <property type="match status" value="1"/>
</dbReference>
<evidence type="ECO:0000259" key="10">
    <source>
        <dbReference type="Pfam" id="PF01272"/>
    </source>
</evidence>
<dbReference type="Pfam" id="PF03449">
    <property type="entry name" value="GreA_GreB_N"/>
    <property type="match status" value="1"/>
</dbReference>
<keyword evidence="12" id="KW-0251">Elongation factor</keyword>
<feature type="domain" description="Transcription elongation factor GreA/GreB N-terminal" evidence="11">
    <location>
        <begin position="8"/>
        <end position="74"/>
    </location>
</feature>
<comment type="similarity">
    <text evidence="1 8 9">Belongs to the GreA/GreB family.</text>
</comment>
<dbReference type="PIRSF" id="PIRSF006092">
    <property type="entry name" value="GreA_GreB"/>
    <property type="match status" value="1"/>
</dbReference>
<dbReference type="PANTHER" id="PTHR30437:SF4">
    <property type="entry name" value="TRANSCRIPTION ELONGATION FACTOR GREA"/>
    <property type="match status" value="1"/>
</dbReference>
<evidence type="ECO:0000313" key="13">
    <source>
        <dbReference type="Proteomes" id="UP000178197"/>
    </source>
</evidence>
<evidence type="ECO:0000256" key="7">
    <source>
        <dbReference type="ARBA" id="ARBA00030776"/>
    </source>
</evidence>
<dbReference type="Proteomes" id="UP000178197">
    <property type="component" value="Unassembled WGS sequence"/>
</dbReference>
<dbReference type="Gene3D" id="3.10.50.30">
    <property type="entry name" value="Transcription elongation factor, GreA/GreB, C-terminal domain"/>
    <property type="match status" value="1"/>
</dbReference>
<keyword evidence="12" id="KW-0648">Protein biosynthesis</keyword>
<dbReference type="InterPro" id="IPR022691">
    <property type="entry name" value="Tscrpt_elong_fac_GreA/B_N"/>
</dbReference>
<dbReference type="SUPFAM" id="SSF54534">
    <property type="entry name" value="FKBP-like"/>
    <property type="match status" value="1"/>
</dbReference>
<feature type="domain" description="Transcription elongation factor GreA/GreB C-terminal" evidence="10">
    <location>
        <begin position="82"/>
        <end position="151"/>
    </location>
</feature>
<keyword evidence="3 8" id="KW-0805">Transcription regulation</keyword>
<dbReference type="NCBIfam" id="NF001263">
    <property type="entry name" value="PRK00226.1-4"/>
    <property type="match status" value="1"/>
</dbReference>
<evidence type="ECO:0000259" key="11">
    <source>
        <dbReference type="Pfam" id="PF03449"/>
    </source>
</evidence>
<gene>
    <name evidence="8" type="primary">greA</name>
    <name evidence="12" type="ORF">A3C71_02515</name>
</gene>
<dbReference type="GO" id="GO:0070063">
    <property type="term" value="F:RNA polymerase binding"/>
    <property type="evidence" value="ECO:0007669"/>
    <property type="project" value="InterPro"/>
</dbReference>
<dbReference type="NCBIfam" id="TIGR01462">
    <property type="entry name" value="greA"/>
    <property type="match status" value="1"/>
</dbReference>
<evidence type="ECO:0000256" key="4">
    <source>
        <dbReference type="ARBA" id="ARBA00023125"/>
    </source>
</evidence>
<evidence type="ECO:0000256" key="9">
    <source>
        <dbReference type="RuleBase" id="RU000556"/>
    </source>
</evidence>
<comment type="function">
    <text evidence="6 8 9">Necessary for efficient RNA polymerase transcription elongation past template-encoded arresting sites. The arresting sites in DNA have the property of trapping a certain fraction of elongating RNA polymerases that pass through, resulting in locked ternary complexes. Cleavage of the nascent transcript by cleavage factors such as GreA or GreB allows the resumption of elongation from the new 3'terminus. GreA releases sequences of 2 to 3 nucleotides.</text>
</comment>
<evidence type="ECO:0000256" key="6">
    <source>
        <dbReference type="ARBA" id="ARBA00024916"/>
    </source>
</evidence>
<evidence type="ECO:0000256" key="2">
    <source>
        <dbReference type="ARBA" id="ARBA00013729"/>
    </source>
</evidence>
<dbReference type="HAMAP" id="MF_00105">
    <property type="entry name" value="GreA_GreB"/>
    <property type="match status" value="1"/>
</dbReference>
<accession>A0A1F8FMJ7</accession>
<evidence type="ECO:0000256" key="1">
    <source>
        <dbReference type="ARBA" id="ARBA00008213"/>
    </source>
</evidence>
<dbReference type="GO" id="GO:0003677">
    <property type="term" value="F:DNA binding"/>
    <property type="evidence" value="ECO:0007669"/>
    <property type="project" value="UniProtKB-UniRule"/>
</dbReference>
<dbReference type="EMBL" id="MGJT01000005">
    <property type="protein sequence ID" value="OGN13539.1"/>
    <property type="molecule type" value="Genomic_DNA"/>
</dbReference>
<dbReference type="InterPro" id="IPR036953">
    <property type="entry name" value="GreA/GreB_C_sf"/>
</dbReference>
<keyword evidence="4 8" id="KW-0238">DNA-binding</keyword>
<dbReference type="InterPro" id="IPR001437">
    <property type="entry name" value="Tscrpt_elong_fac_GreA/B_C"/>
</dbReference>
<dbReference type="InterPro" id="IPR006359">
    <property type="entry name" value="Tscrpt_elong_fac_GreA"/>
</dbReference>
<dbReference type="GO" id="GO:0003746">
    <property type="term" value="F:translation elongation factor activity"/>
    <property type="evidence" value="ECO:0007669"/>
    <property type="project" value="UniProtKB-KW"/>
</dbReference>
<dbReference type="GO" id="GO:0032784">
    <property type="term" value="P:regulation of DNA-templated transcription elongation"/>
    <property type="evidence" value="ECO:0007669"/>
    <property type="project" value="UniProtKB-UniRule"/>
</dbReference>
<dbReference type="InterPro" id="IPR023459">
    <property type="entry name" value="Tscrpt_elong_fac_GreA/B_fam"/>
</dbReference>
<dbReference type="InterPro" id="IPR036805">
    <property type="entry name" value="Tscrpt_elong_fac_GreA/B_N_sf"/>
</dbReference>
<proteinExistence type="inferred from homology"/>
<sequence length="152" mass="16716">MTKNQFFSLEGLEKLKKELEDRKYVLRKEIAAKIVEAKDLGDLAENAEFTEAKEMQAFNEGRIEELENILKNAQLISKSSGGIVDVGSTVKAKSPMGEHTFTIVGASESNPSQGFISNESPLGQAFLGQIKGKEIEVNTPKGLVKYKILEVL</sequence>
<protein>
    <recommendedName>
        <fullName evidence="2 8">Transcription elongation factor GreA</fullName>
    </recommendedName>
    <alternativeName>
        <fullName evidence="7 8">Transcript cleavage factor GreA</fullName>
    </alternativeName>
</protein>
<reference evidence="12 13" key="1">
    <citation type="journal article" date="2016" name="Nat. Commun.">
        <title>Thousands of microbial genomes shed light on interconnected biogeochemical processes in an aquifer system.</title>
        <authorList>
            <person name="Anantharaman K."/>
            <person name="Brown C.T."/>
            <person name="Hug L.A."/>
            <person name="Sharon I."/>
            <person name="Castelle C.J."/>
            <person name="Probst A.J."/>
            <person name="Thomas B.C."/>
            <person name="Singh A."/>
            <person name="Wilkins M.J."/>
            <person name="Karaoz U."/>
            <person name="Brodie E.L."/>
            <person name="Williams K.H."/>
            <person name="Hubbard S.S."/>
            <person name="Banfield J.F."/>
        </authorList>
    </citation>
    <scope>NUCLEOTIDE SEQUENCE [LARGE SCALE GENOMIC DNA]</scope>
</reference>